<dbReference type="SUPFAM" id="SSF57603">
    <property type="entry name" value="FnI-like domain"/>
    <property type="match status" value="1"/>
</dbReference>
<evidence type="ECO:0000313" key="2">
    <source>
        <dbReference type="EMBL" id="KAK7832200.1"/>
    </source>
</evidence>
<dbReference type="InterPro" id="IPR052624">
    <property type="entry name" value="CRIM1"/>
</dbReference>
<accession>A0AAW0K059</accession>
<gene>
    <name evidence="2" type="ORF">U0070_015347</name>
</gene>
<reference evidence="2 3" key="1">
    <citation type="journal article" date="2023" name="bioRxiv">
        <title>Conserved and derived expression patterns and positive selection on dental genes reveal complex evolutionary context of ever-growing rodent molars.</title>
        <authorList>
            <person name="Calamari Z.T."/>
            <person name="Song A."/>
            <person name="Cohen E."/>
            <person name="Akter M."/>
            <person name="Roy R.D."/>
            <person name="Hallikas O."/>
            <person name="Christensen M.M."/>
            <person name="Li P."/>
            <person name="Marangoni P."/>
            <person name="Jernvall J."/>
            <person name="Klein O.D."/>
        </authorList>
    </citation>
    <scope>NUCLEOTIDE SEQUENCE [LARGE SCALE GENOMIC DNA]</scope>
    <source>
        <strain evidence="2">V071</strain>
    </source>
</reference>
<dbReference type="EMBL" id="JBBHLL010000011">
    <property type="protein sequence ID" value="KAK7832200.1"/>
    <property type="molecule type" value="Genomic_DNA"/>
</dbReference>
<proteinExistence type="predicted"/>
<organism evidence="2 3">
    <name type="scientific">Myodes glareolus</name>
    <name type="common">Bank vole</name>
    <name type="synonym">Clethrionomys glareolus</name>
    <dbReference type="NCBI Taxonomy" id="447135"/>
    <lineage>
        <taxon>Eukaryota</taxon>
        <taxon>Metazoa</taxon>
        <taxon>Chordata</taxon>
        <taxon>Craniata</taxon>
        <taxon>Vertebrata</taxon>
        <taxon>Euteleostomi</taxon>
        <taxon>Mammalia</taxon>
        <taxon>Eutheria</taxon>
        <taxon>Euarchontoglires</taxon>
        <taxon>Glires</taxon>
        <taxon>Rodentia</taxon>
        <taxon>Myomorpha</taxon>
        <taxon>Muroidea</taxon>
        <taxon>Cricetidae</taxon>
        <taxon>Arvicolinae</taxon>
        <taxon>Myodes</taxon>
    </lineage>
</organism>
<dbReference type="Pfam" id="PF00093">
    <property type="entry name" value="VWC"/>
    <property type="match status" value="1"/>
</dbReference>
<dbReference type="PANTHER" id="PTHR46439">
    <property type="entry name" value="CYSTEINE-RICH MOTOR NEURON 1 PROTEIN"/>
    <property type="match status" value="1"/>
</dbReference>
<dbReference type="PROSITE" id="PS50184">
    <property type="entry name" value="VWFC_2"/>
    <property type="match status" value="1"/>
</dbReference>
<dbReference type="Proteomes" id="UP001488838">
    <property type="component" value="Unassembled WGS sequence"/>
</dbReference>
<comment type="caution">
    <text evidence="2">The sequence shown here is derived from an EMBL/GenBank/DDBJ whole genome shotgun (WGS) entry which is preliminary data.</text>
</comment>
<dbReference type="SMART" id="SM00214">
    <property type="entry name" value="VWC"/>
    <property type="match status" value="1"/>
</dbReference>
<dbReference type="InterPro" id="IPR001007">
    <property type="entry name" value="VWF_dom"/>
</dbReference>
<feature type="domain" description="VWFC" evidence="1">
    <location>
        <begin position="9"/>
        <end position="67"/>
    </location>
</feature>
<sequence length="121" mass="13426">MPDEYDEEVACTQGGQMYLNRDIWKPSACQICVCDNGAILCDKIECPEMLSCANPITPAGECCPVEEERALQDHKDQEGTEAPKEDLVLVVLRELMESQVFLVSRVPQGLPDIPLTQGLME</sequence>
<dbReference type="AlphaFoldDB" id="A0AAW0K059"/>
<evidence type="ECO:0000259" key="1">
    <source>
        <dbReference type="PROSITE" id="PS50184"/>
    </source>
</evidence>
<keyword evidence="3" id="KW-1185">Reference proteome</keyword>
<name>A0AAW0K059_MYOGA</name>
<protein>
    <recommendedName>
        <fullName evidence="1">VWFC domain-containing protein</fullName>
    </recommendedName>
</protein>
<evidence type="ECO:0000313" key="3">
    <source>
        <dbReference type="Proteomes" id="UP001488838"/>
    </source>
</evidence>
<dbReference type="Gene3D" id="6.20.200.20">
    <property type="match status" value="1"/>
</dbReference>